<organism evidence="2 3">
    <name type="scientific">Mycena metata</name>
    <dbReference type="NCBI Taxonomy" id="1033252"/>
    <lineage>
        <taxon>Eukaryota</taxon>
        <taxon>Fungi</taxon>
        <taxon>Dikarya</taxon>
        <taxon>Basidiomycota</taxon>
        <taxon>Agaricomycotina</taxon>
        <taxon>Agaricomycetes</taxon>
        <taxon>Agaricomycetidae</taxon>
        <taxon>Agaricales</taxon>
        <taxon>Marasmiineae</taxon>
        <taxon>Mycenaceae</taxon>
        <taxon>Mycena</taxon>
    </lineage>
</organism>
<evidence type="ECO:0000259" key="1">
    <source>
        <dbReference type="Pfam" id="PF18803"/>
    </source>
</evidence>
<comment type="caution">
    <text evidence="2">The sequence shown here is derived from an EMBL/GenBank/DDBJ whole genome shotgun (WGS) entry which is preliminary data.</text>
</comment>
<keyword evidence="3" id="KW-1185">Reference proteome</keyword>
<accession>A0AAD7N0Z5</accession>
<gene>
    <name evidence="2" type="ORF">B0H16DRAFT_1728845</name>
</gene>
<sequence>MSDDEPEAGTFTYRTARFIDNSFRIDGEMSHQSTVTGDREWIPVAADGDDEIAEELRATMDGISGSGNARKRKSYLSSDNPMLEFKEVQQEYLNELVRLAGLGDAIEEPKCALCQVKLDANALAPVSPVEDHGTGTEEAEAHEEPPDLRIFGCTECGEFIQCKNCCLARHSMTPLHFLKVWEGGYWNRTTLKSLGLIYQLGHGGGPCLTPNMLRCSMVVVDTTGIHQIHYKRCGCARRDHMNPRQELLRNEWFPASATDPDTCATLRVLESFRLLNVIGTLNCHDFVTALERMTSAVGSTKMVKVPDRYKETLRMSRQHSLKNAERSGQAHNAAGLVATKSGATLPTCWGCPYDGWNLAVNWRDVDPKYGYLDRSILALDANFKLKNRIRPNEHEDPPLGPGWGAWVDPARYKEHLKKYIAENDVSTCIAFAALTQKETRNTAGLRVSGVGAAKGERYANMDFIAMSAVSGSTGMELTFFKLPEDLQLSFETILFQTGIPVWHASSHEAACTNLNSLSFLSGVGKTDGEGIERLWAELNVIWAKGISYACKLIVAIAERAKQVAAWKEVNKSIPTEVRAAWQERVDAFLADRTQPNPYLINVKGKSFAILMNGPSEAEIRTALKRDEEEAAARGTTPLHGTSATTFLTAGLKLEDTQRRIKAEISGITLVTADRESKIQESRLAFLAKLRVFRQLQEIYTPGAIRAIEALEHSRNPDTAPVKAENLKLFLPSELSDRDRAACRDGLPEMEAKLREAQCGNSLVALRAHLHAKRHVLYWKAGGNVGGQHGATRANSLVGQITDRIDALAAKYNQARAALLKLKGPNYAPFFKPLKQSDLTLDADVNDDEANGKKRLSLIAAGKGRRTPCHVQGTLRTTLSWIWAARGALDPNESDLHESLRVEWARAKARKTRWDEEVQLLLRRNAASVADVAAGTRAGLVAYAKKQAALHRDLCAFFFTQLNVSLGDATAASVDDEDGSLGTLFDEETDIGLKMGAKGVGEAV</sequence>
<feature type="domain" description="CxC2-like cysteine cluster KDZ transposase-associated" evidence="1">
    <location>
        <begin position="191"/>
        <end position="298"/>
    </location>
</feature>
<dbReference type="Proteomes" id="UP001215598">
    <property type="component" value="Unassembled WGS sequence"/>
</dbReference>
<evidence type="ECO:0000313" key="2">
    <source>
        <dbReference type="EMBL" id="KAJ7740829.1"/>
    </source>
</evidence>
<dbReference type="AlphaFoldDB" id="A0AAD7N0Z5"/>
<dbReference type="InterPro" id="IPR041457">
    <property type="entry name" value="CxC2_KDZ-assoc"/>
</dbReference>
<protein>
    <recommendedName>
        <fullName evidence="1">CxC2-like cysteine cluster KDZ transposase-associated domain-containing protein</fullName>
    </recommendedName>
</protein>
<name>A0AAD7N0Z5_9AGAR</name>
<reference evidence="2" key="1">
    <citation type="submission" date="2023-03" db="EMBL/GenBank/DDBJ databases">
        <title>Massive genome expansion in bonnet fungi (Mycena s.s.) driven by repeated elements and novel gene families across ecological guilds.</title>
        <authorList>
            <consortium name="Lawrence Berkeley National Laboratory"/>
            <person name="Harder C.B."/>
            <person name="Miyauchi S."/>
            <person name="Viragh M."/>
            <person name="Kuo A."/>
            <person name="Thoen E."/>
            <person name="Andreopoulos B."/>
            <person name="Lu D."/>
            <person name="Skrede I."/>
            <person name="Drula E."/>
            <person name="Henrissat B."/>
            <person name="Morin E."/>
            <person name="Kohler A."/>
            <person name="Barry K."/>
            <person name="LaButti K."/>
            <person name="Morin E."/>
            <person name="Salamov A."/>
            <person name="Lipzen A."/>
            <person name="Mereny Z."/>
            <person name="Hegedus B."/>
            <person name="Baldrian P."/>
            <person name="Stursova M."/>
            <person name="Weitz H."/>
            <person name="Taylor A."/>
            <person name="Grigoriev I.V."/>
            <person name="Nagy L.G."/>
            <person name="Martin F."/>
            <person name="Kauserud H."/>
        </authorList>
    </citation>
    <scope>NUCLEOTIDE SEQUENCE</scope>
    <source>
        <strain evidence="2">CBHHK182m</strain>
    </source>
</reference>
<dbReference type="InterPro" id="IPR040521">
    <property type="entry name" value="KDZ"/>
</dbReference>
<evidence type="ECO:0000313" key="3">
    <source>
        <dbReference type="Proteomes" id="UP001215598"/>
    </source>
</evidence>
<dbReference type="Pfam" id="PF18803">
    <property type="entry name" value="CxC2"/>
    <property type="match status" value="1"/>
</dbReference>
<dbReference type="Pfam" id="PF18758">
    <property type="entry name" value="KDZ"/>
    <property type="match status" value="1"/>
</dbReference>
<dbReference type="EMBL" id="JARKIB010000101">
    <property type="protein sequence ID" value="KAJ7740829.1"/>
    <property type="molecule type" value="Genomic_DNA"/>
</dbReference>
<proteinExistence type="predicted"/>